<name>A0A9Q1J3A4_SYNKA</name>
<organism evidence="2 3">
    <name type="scientific">Synaphobranchus kaupii</name>
    <name type="common">Kaup's arrowtooth eel</name>
    <dbReference type="NCBI Taxonomy" id="118154"/>
    <lineage>
        <taxon>Eukaryota</taxon>
        <taxon>Metazoa</taxon>
        <taxon>Chordata</taxon>
        <taxon>Craniata</taxon>
        <taxon>Vertebrata</taxon>
        <taxon>Euteleostomi</taxon>
        <taxon>Actinopterygii</taxon>
        <taxon>Neopterygii</taxon>
        <taxon>Teleostei</taxon>
        <taxon>Anguilliformes</taxon>
        <taxon>Synaphobranchidae</taxon>
        <taxon>Synaphobranchus</taxon>
    </lineage>
</organism>
<feature type="compositionally biased region" description="Polar residues" evidence="1">
    <location>
        <begin position="84"/>
        <end position="93"/>
    </location>
</feature>
<dbReference type="EMBL" id="JAINUF010000004">
    <property type="protein sequence ID" value="KAJ8364100.1"/>
    <property type="molecule type" value="Genomic_DNA"/>
</dbReference>
<evidence type="ECO:0000313" key="3">
    <source>
        <dbReference type="Proteomes" id="UP001152622"/>
    </source>
</evidence>
<comment type="caution">
    <text evidence="2">The sequence shown here is derived from an EMBL/GenBank/DDBJ whole genome shotgun (WGS) entry which is preliminary data.</text>
</comment>
<feature type="region of interest" description="Disordered" evidence="1">
    <location>
        <begin position="70"/>
        <end position="93"/>
    </location>
</feature>
<accession>A0A9Q1J3A4</accession>
<reference evidence="2" key="1">
    <citation type="journal article" date="2023" name="Science">
        <title>Genome structures resolve the early diversification of teleost fishes.</title>
        <authorList>
            <person name="Parey E."/>
            <person name="Louis A."/>
            <person name="Montfort J."/>
            <person name="Bouchez O."/>
            <person name="Roques C."/>
            <person name="Iampietro C."/>
            <person name="Lluch J."/>
            <person name="Castinel A."/>
            <person name="Donnadieu C."/>
            <person name="Desvignes T."/>
            <person name="Floi Bucao C."/>
            <person name="Jouanno E."/>
            <person name="Wen M."/>
            <person name="Mejri S."/>
            <person name="Dirks R."/>
            <person name="Jansen H."/>
            <person name="Henkel C."/>
            <person name="Chen W.J."/>
            <person name="Zahm M."/>
            <person name="Cabau C."/>
            <person name="Klopp C."/>
            <person name="Thompson A.W."/>
            <person name="Robinson-Rechavi M."/>
            <person name="Braasch I."/>
            <person name="Lecointre G."/>
            <person name="Bobe J."/>
            <person name="Postlethwait J.H."/>
            <person name="Berthelot C."/>
            <person name="Roest Crollius H."/>
            <person name="Guiguen Y."/>
        </authorList>
    </citation>
    <scope>NUCLEOTIDE SEQUENCE</scope>
    <source>
        <strain evidence="2">WJC10195</strain>
    </source>
</reference>
<proteinExistence type="predicted"/>
<feature type="compositionally biased region" description="Basic and acidic residues" evidence="1">
    <location>
        <begin position="70"/>
        <end position="83"/>
    </location>
</feature>
<evidence type="ECO:0000313" key="2">
    <source>
        <dbReference type="EMBL" id="KAJ8364100.1"/>
    </source>
</evidence>
<dbReference type="AlphaFoldDB" id="A0A9Q1J3A4"/>
<gene>
    <name evidence="2" type="ORF">SKAU_G00129310</name>
</gene>
<dbReference type="Proteomes" id="UP001152622">
    <property type="component" value="Chromosome 4"/>
</dbReference>
<evidence type="ECO:0000256" key="1">
    <source>
        <dbReference type="SAM" id="MobiDB-lite"/>
    </source>
</evidence>
<keyword evidence="3" id="KW-1185">Reference proteome</keyword>
<protein>
    <submittedName>
        <fullName evidence="2">Uncharacterized protein</fullName>
    </submittedName>
</protein>
<sequence length="93" mass="10423">MKVEYVQPNRALAYHGELEHYDGGGSVSTCSSWCAASLRSGPEPRPFLRDQPLHREFGLRAKQRDSGIQLRRRELGLGAKQRDSSISSMGLHK</sequence>